<evidence type="ECO:0000313" key="1">
    <source>
        <dbReference type="EMBL" id="MCL6275477.1"/>
    </source>
</evidence>
<evidence type="ECO:0000313" key="2">
    <source>
        <dbReference type="Proteomes" id="UP001203607"/>
    </source>
</evidence>
<evidence type="ECO:0008006" key="3">
    <source>
        <dbReference type="Google" id="ProtNLM"/>
    </source>
</evidence>
<accession>A0ABT0PVQ8</accession>
<protein>
    <recommendedName>
        <fullName evidence="3">Tail specific protease domain-containing protein</fullName>
    </recommendedName>
</protein>
<comment type="caution">
    <text evidence="1">The sequence shown here is derived from an EMBL/GenBank/DDBJ whole genome shotgun (WGS) entry which is preliminary data.</text>
</comment>
<proteinExistence type="predicted"/>
<dbReference type="EMBL" id="JAMFMA010000004">
    <property type="protein sequence ID" value="MCL6275477.1"/>
    <property type="molecule type" value="Genomic_DNA"/>
</dbReference>
<sequence>MACKGTSQEVNLELTQVEWQEDLDFLKKRVESTVPWIEENETTNEFLRVYETLSATNPKDGDALVFELQRLLNSLKDEGCNLPYFQSALGTKLLPLKVNWFSDGLFIVDANAANSSLIGAQIVKMNDTSVDEVFEGLKPYLNADNDHYKKYLFQAYGLMPNLLKAAGFGNDANGMVLEFTSGKNIRIESVPLEVYAKLNRELPNDGVFEPLAIDHSDDNYWTEFFPDTKTLFVQIQKVVNNETGDSFGKFVSGIESLLTDGKVDKLVLDLRYGGGGNGFKLKSFTDLLRDSERINKRGNLFVLISNATRGTLAELTSILALNTKAILVGQPSAEGPNTVGDTKYITLPNSGLAISLTHTLWPTSWKQDAATTLTPAMDISYTHMDEQANVDPWLYAALQFSKEETPKSLTENQIASLSGAYKINGRKVNLENKNGRLFLTMGRKMKSFFEIHTEVYFDSENILRTDIEGVELSVSTDGNGNMKPTQLMWNQQQFVIQ</sequence>
<dbReference type="InterPro" id="IPR029045">
    <property type="entry name" value="ClpP/crotonase-like_dom_sf"/>
</dbReference>
<reference evidence="1 2" key="1">
    <citation type="submission" date="2022-05" db="EMBL/GenBank/DDBJ databases">
        <authorList>
            <person name="Park J.-S."/>
        </authorList>
    </citation>
    <scope>NUCLEOTIDE SEQUENCE [LARGE SCALE GENOMIC DNA]</scope>
    <source>
        <strain evidence="1 2">2012CJ35-5</strain>
    </source>
</reference>
<name>A0ABT0PVQ8_9FLAO</name>
<dbReference type="SUPFAM" id="SSF52096">
    <property type="entry name" value="ClpP/crotonase"/>
    <property type="match status" value="1"/>
</dbReference>
<organism evidence="1 2">
    <name type="scientific">Flagellimonas spongiicola</name>
    <dbReference type="NCBI Taxonomy" id="2942208"/>
    <lineage>
        <taxon>Bacteria</taxon>
        <taxon>Pseudomonadati</taxon>
        <taxon>Bacteroidota</taxon>
        <taxon>Flavobacteriia</taxon>
        <taxon>Flavobacteriales</taxon>
        <taxon>Flavobacteriaceae</taxon>
        <taxon>Flagellimonas</taxon>
    </lineage>
</organism>
<keyword evidence="2" id="KW-1185">Reference proteome</keyword>
<dbReference type="Proteomes" id="UP001203607">
    <property type="component" value="Unassembled WGS sequence"/>
</dbReference>
<dbReference type="Gene3D" id="3.90.226.10">
    <property type="entry name" value="2-enoyl-CoA Hydratase, Chain A, domain 1"/>
    <property type="match status" value="1"/>
</dbReference>
<gene>
    <name evidence="1" type="ORF">M3P19_15795</name>
</gene>
<dbReference type="RefSeq" id="WP_249658660.1">
    <property type="nucleotide sequence ID" value="NZ_JAMFMA010000004.1"/>
</dbReference>